<keyword evidence="3" id="KW-0963">Cytoplasm</keyword>
<dbReference type="FunFam" id="2.30.33.40:FF:000001">
    <property type="entry name" value="10 kDa chaperonin"/>
    <property type="match status" value="1"/>
</dbReference>
<dbReference type="HAMAP" id="MF_00580">
    <property type="entry name" value="CH10"/>
    <property type="match status" value="1"/>
</dbReference>
<dbReference type="GO" id="GO:0051087">
    <property type="term" value="F:protein-folding chaperone binding"/>
    <property type="evidence" value="ECO:0007669"/>
    <property type="project" value="TreeGrafter"/>
</dbReference>
<dbReference type="InterPro" id="IPR037124">
    <property type="entry name" value="Chaperonin_GroES_sf"/>
</dbReference>
<dbReference type="PRINTS" id="PR00297">
    <property type="entry name" value="CHAPERONIN10"/>
</dbReference>
<dbReference type="CDD" id="cd00320">
    <property type="entry name" value="cpn10"/>
    <property type="match status" value="1"/>
</dbReference>
<dbReference type="GO" id="GO:0046872">
    <property type="term" value="F:metal ion binding"/>
    <property type="evidence" value="ECO:0007669"/>
    <property type="project" value="TreeGrafter"/>
</dbReference>
<dbReference type="SUPFAM" id="SSF50129">
    <property type="entry name" value="GroES-like"/>
    <property type="match status" value="1"/>
</dbReference>
<protein>
    <recommendedName>
        <fullName evidence="3">Co-chaperonin GroES</fullName>
    </recommendedName>
    <alternativeName>
        <fullName evidence="3">10 kDa chaperonin</fullName>
    </alternativeName>
    <alternativeName>
        <fullName evidence="3">Chaperonin-10</fullName>
        <shortName evidence="3">Cpn10</shortName>
    </alternativeName>
</protein>
<dbReference type="EMBL" id="LCKS01000011">
    <property type="protein sequence ID" value="KKU02538.1"/>
    <property type="molecule type" value="Genomic_DNA"/>
</dbReference>
<evidence type="ECO:0000313" key="6">
    <source>
        <dbReference type="Proteomes" id="UP000034264"/>
    </source>
</evidence>
<comment type="similarity">
    <text evidence="1 3 4">Belongs to the GroES chaperonin family.</text>
</comment>
<gene>
    <name evidence="3" type="primary">groES</name>
    <name evidence="3" type="synonym">groS</name>
    <name evidence="5" type="ORF">UX05_C0011G0004</name>
</gene>
<keyword evidence="2 3" id="KW-0143">Chaperone</keyword>
<evidence type="ECO:0000256" key="2">
    <source>
        <dbReference type="ARBA" id="ARBA00023186"/>
    </source>
</evidence>
<dbReference type="GO" id="GO:0044183">
    <property type="term" value="F:protein folding chaperone"/>
    <property type="evidence" value="ECO:0007669"/>
    <property type="project" value="InterPro"/>
</dbReference>
<evidence type="ECO:0000256" key="4">
    <source>
        <dbReference type="RuleBase" id="RU000535"/>
    </source>
</evidence>
<dbReference type="Gene3D" id="2.30.33.40">
    <property type="entry name" value="GroES chaperonin"/>
    <property type="match status" value="1"/>
</dbReference>
<dbReference type="GO" id="GO:0051082">
    <property type="term" value="F:unfolded protein binding"/>
    <property type="evidence" value="ECO:0007669"/>
    <property type="project" value="TreeGrafter"/>
</dbReference>
<comment type="function">
    <text evidence="3 4">Together with the chaperonin GroEL, plays an essential role in assisting protein folding. The GroEL-GroES system forms a nano-cage that allows encapsulation of the non-native substrate proteins and provides a physical environment optimized to promote and accelerate protein folding. GroES binds to the apical surface of the GroEL ring, thereby capping the opening of the GroEL channel.</text>
</comment>
<accession>A0A0G1PAX8</accession>
<comment type="subunit">
    <text evidence="3">Heptamer of 7 subunits arranged in a ring. Interacts with the chaperonin GroEL.</text>
</comment>
<reference evidence="5 6" key="1">
    <citation type="journal article" date="2015" name="Nature">
        <title>rRNA introns, odd ribosomes, and small enigmatic genomes across a large radiation of phyla.</title>
        <authorList>
            <person name="Brown C.T."/>
            <person name="Hug L.A."/>
            <person name="Thomas B.C."/>
            <person name="Sharon I."/>
            <person name="Castelle C.J."/>
            <person name="Singh A."/>
            <person name="Wilkins M.J."/>
            <person name="Williams K.H."/>
            <person name="Banfield J.F."/>
        </authorList>
    </citation>
    <scope>NUCLEOTIDE SEQUENCE [LARGE SCALE GENOMIC DNA]</scope>
</reference>
<comment type="subcellular location">
    <subcellularLocation>
        <location evidence="3">Cytoplasm</location>
    </subcellularLocation>
</comment>
<dbReference type="PANTHER" id="PTHR10772">
    <property type="entry name" value="10 KDA HEAT SHOCK PROTEIN"/>
    <property type="match status" value="1"/>
</dbReference>
<proteinExistence type="inferred from homology"/>
<dbReference type="GO" id="GO:0005737">
    <property type="term" value="C:cytoplasm"/>
    <property type="evidence" value="ECO:0007669"/>
    <property type="project" value="UniProtKB-SubCell"/>
</dbReference>
<dbReference type="PANTHER" id="PTHR10772:SF63">
    <property type="entry name" value="20 KDA CHAPERONIN, CHLOROPLASTIC"/>
    <property type="match status" value="1"/>
</dbReference>
<dbReference type="GO" id="GO:0005524">
    <property type="term" value="F:ATP binding"/>
    <property type="evidence" value="ECO:0007669"/>
    <property type="project" value="InterPro"/>
</dbReference>
<organism evidence="5 6">
    <name type="scientific">Candidatus Amesbacteria bacterium GW2011_GWC2_45_19</name>
    <dbReference type="NCBI Taxonomy" id="1618366"/>
    <lineage>
        <taxon>Bacteria</taxon>
        <taxon>Candidatus Amesiibacteriota</taxon>
    </lineage>
</organism>
<name>A0A0G1PAX8_9BACT</name>
<comment type="caution">
    <text evidence="5">The sequence shown here is derived from an EMBL/GenBank/DDBJ whole genome shotgun (WGS) entry which is preliminary data.</text>
</comment>
<dbReference type="InterPro" id="IPR011032">
    <property type="entry name" value="GroES-like_sf"/>
</dbReference>
<dbReference type="Proteomes" id="UP000034264">
    <property type="component" value="Unassembled WGS sequence"/>
</dbReference>
<dbReference type="InterPro" id="IPR020818">
    <property type="entry name" value="Chaperonin_GroES"/>
</dbReference>
<sequence>MSKSDKKSLLDQIRPTAGYLLIEPDEQAKQTTSGIYLPDSATGDKPQTGTVLAAGPDEMTDKGVTKKSPVKKGDKVIYKKWGGNEVKFDNKEYLFVKFEDVLACLQNN</sequence>
<dbReference type="SMART" id="SM00883">
    <property type="entry name" value="Cpn10"/>
    <property type="match status" value="1"/>
</dbReference>
<evidence type="ECO:0000256" key="3">
    <source>
        <dbReference type="HAMAP-Rule" id="MF_00580"/>
    </source>
</evidence>
<evidence type="ECO:0000313" key="5">
    <source>
        <dbReference type="EMBL" id="KKU02538.1"/>
    </source>
</evidence>
<dbReference type="Pfam" id="PF00166">
    <property type="entry name" value="Cpn10"/>
    <property type="match status" value="1"/>
</dbReference>
<evidence type="ECO:0000256" key="1">
    <source>
        <dbReference type="ARBA" id="ARBA00006975"/>
    </source>
</evidence>
<dbReference type="AlphaFoldDB" id="A0A0G1PAX8"/>